<evidence type="ECO:0000313" key="1">
    <source>
        <dbReference type="EMBL" id="EGH26851.1"/>
    </source>
</evidence>
<dbReference type="GO" id="GO:0016301">
    <property type="term" value="F:kinase activity"/>
    <property type="evidence" value="ECO:0007669"/>
    <property type="project" value="UniProtKB-KW"/>
</dbReference>
<proteinExistence type="predicted"/>
<feature type="non-terminal residue" evidence="1">
    <location>
        <position position="1"/>
    </location>
</feature>
<organism evidence="1 2">
    <name type="scientific">Pseudomonas amygdali pv. mori str. 301020</name>
    <dbReference type="NCBI Taxonomy" id="629261"/>
    <lineage>
        <taxon>Bacteria</taxon>
        <taxon>Pseudomonadati</taxon>
        <taxon>Pseudomonadota</taxon>
        <taxon>Gammaproteobacteria</taxon>
        <taxon>Pseudomonadales</taxon>
        <taxon>Pseudomonadaceae</taxon>
        <taxon>Pseudomonas</taxon>
        <taxon>Pseudomonas amygdali</taxon>
    </lineage>
</organism>
<sequence>GMFVGVFCRVNETTSQVIAQARQNENEAFTERVLSS</sequence>
<keyword evidence="1" id="KW-0418">Kinase</keyword>
<keyword evidence="1" id="KW-0808">Transferase</keyword>
<evidence type="ECO:0000313" key="2">
    <source>
        <dbReference type="Proteomes" id="UP000003465"/>
    </source>
</evidence>
<protein>
    <submittedName>
        <fullName evidence="1">Sensory box histidine kinase/response regulator</fullName>
    </submittedName>
</protein>
<reference evidence="1 2" key="1">
    <citation type="journal article" date="2011" name="PLoS Pathog.">
        <title>Dynamic evolution of pathogenicity revealed by sequencing and comparative genomics of 19 Pseudomonas syringae isolates.</title>
        <authorList>
            <person name="Baltrus D.A."/>
            <person name="Nishimura M.T."/>
            <person name="Romanchuk A."/>
            <person name="Chang J.H."/>
            <person name="Mukhtar M.S."/>
            <person name="Cherkis K."/>
            <person name="Roach J."/>
            <person name="Grant S.R."/>
            <person name="Jones C.D."/>
            <person name="Dangl J.L."/>
        </authorList>
    </citation>
    <scope>NUCLEOTIDE SEQUENCE [LARGE SCALE GENOMIC DNA]</scope>
    <source>
        <strain evidence="1 2">301020</strain>
    </source>
</reference>
<name>A0A656GMV0_PSEA0</name>
<dbReference type="Proteomes" id="UP000003465">
    <property type="component" value="Unassembled WGS sequence"/>
</dbReference>
<accession>A0A656GMV0</accession>
<gene>
    <name evidence="1" type="ORF">PSYMO_37402</name>
</gene>
<comment type="caution">
    <text evidence="1">The sequence shown here is derived from an EMBL/GenBank/DDBJ whole genome shotgun (WGS) entry which is preliminary data.</text>
</comment>
<dbReference type="EMBL" id="AEAG01002946">
    <property type="protein sequence ID" value="EGH26851.1"/>
    <property type="molecule type" value="Genomic_DNA"/>
</dbReference>
<feature type="non-terminal residue" evidence="1">
    <location>
        <position position="36"/>
    </location>
</feature>
<dbReference type="AlphaFoldDB" id="A0A656GMV0"/>